<sequence>MPILSSLLTLLPRSISAPALTALLATLSSLFKYLLAPSDSDLLGPTWAALKIALPACNPEVQRAAAEVWGALLRRLKAASRADAVARMAADLAGAEDACAWAGVFACKSVSQTLHTAAPSVVSALVRGHLASADPARSHTCVRRVLTALIHHCKGADQFAPVSEVLVQELSSNIAAAGPDEHVRRMLDVVAVVASVRKGSRLSAKQLGTIASEILSIPMSAALSDSLLHVTVAVLCAGDMALWMGPGRKIVERSWQDTAFGIRLCGILSDLEWGGWKLLELPYVVKRTPQLLENNSQETLRLFSALHAVKRLNDTDRAWQQSVEGWAKTRLQNWTITEGSVEELQHILSLSSLFPSISPLLVKIIEHELDATNIEDDFRATPANATWAIGACMADLARRKPTTWSTLVDLRSWCERVLAKWNWSEAVLEGLVSLIGASPSEPQALALDAVYPHLTGTLLSHSSRLRISALRLLNSKLIHATFAEQSTLSKLVQAEEVPLDVQGARERVLRITRLEQSIAEGDSLASELAIRWLAAQLKVNLRPVWSPTAQALGSVSQRCGELVWRILFDELQTIMRPGEEVGTPDWMQSDSGEEDGDGDVVSEEERTWRDPSAHKVRSALGKWRQSDAWRRDLIRSQRHRDRFDRASYEAQLLVTFKHCAVLAERHNRDLIPFFLSLSSEGPSKLPRPKLTAWLTLFSNFTNPRVLHSTQTLHDLYISLLSHPDRALQTLSLSCLLTYKSPHLMPHENTLRSLLDETRWRDELTLLDIANLGSEDRPELVNIVLRILFGFMLERKGRSRGADRRAAVLTALGGCTDDELHLLVELMLQPVLPDALNAAGSSFGVHPIGSDVSKKQQIGFLHLLGDVLKALGSRLISRWDALLRTTISLVAHAQAQLSLAKDEEAGPEDPEQDAEEAQDADAPTTSAKSTRTVRQLGLKRFADFFRNPAPFDFTPYMQESFRTFISPRLASLDRENTQSPSALLELFYVWTSSPDYVGFLVDYDQTVLPQVYACLVAPGVKPVVISRILDIVDRLLALSSDDTAISDRIIKPHVTILLYNLATLVEHTKQDQVASNPLIQRQISILSGISHYLTDGAQAATLLALFSPLLRKSGKLVGEKTKADILKIVGSLLPLIPDLSDRVSATYVKTFELLASLFQSVRSRPARVALVAAFHGLAAIDASLQSLAELMDTLNAYSTKRMEEPDFDRRIDAFTSLNETLYPTLSASQWLPVLYNMLHCIQDPNELAIRTNSSQGFKHFIDAVAGNPDSEYQVIFLRKLFPALKNGLRSKNELVRAEVLGVIAYAVSRCENLTSLQDMRILLAGGDDEANFFNNIHHVQLHRRERALRRLAEHCDEGHIRSITLVEIFVPLVGNFIFSTSDVDHHLVNAAITATGHMAKQLAWGPYYALVQQYLRLSRAKDASERAYIRTLVAILDNFHFPMGELVPEEPVHDADADDAAAEDQDIEEPAPFVKASATDRIADAVNNRLLPSLLRHLENREEAEDTSRIPVAIGIVKVAQHLPEATRDAQITRLVTILCQVLRSKSSETRDLARDTLCRIAVVLGPSYLPVILREMRGALLRGPHLHVLAYVTHHLLVHVTSGDNAIIFKNLDNCVHDVAHVSAEVIFGEPGKDVQSEGFKTKMREVRSSSSKGLDSFAIIARFMSPSKISSLLLPLRSIMQETEALKTMLKVDEVLRRVACGLNSNEQLVPAELLVLCHTLISQNSRFLQHVAKPARKGKGRGGDAIVQLKRVETTASDHYAVNSFRFVVFGLDLFNTAFRRSRFDFSDPNIIARLEPMVAVIGNTLYSTNSHVLTQGLKASASIVKCPLKNLEKSLPVFIRQTIDIVKQTGSTESEVVQTAFKSLAVIIRDKSNAEVKEKDLVYLLELLSPDMEEPTRQAAVFAMLRAIVARKFVVPEIYDAMDRVSEIMVTNQAAQVQELCRGVLLQFLLDYPQGKGRLRNQMTFLAKNLSYVYESGRKSVMELLSAVVAKFDGALVAEYADMLFVALVMALANDESAKCREMAAEIVKSLFAHLDADHRRVIMSHLHAWASQQAQPQLTRVAAQVYGLVIDVLQKDTTPYLPAILEDLHACLLRSAQVFEAMEGDDDDEQMDVDAEWQVPYHIFTVLGKVLRVFPDIATQPQKLTWPSVVAHLLFPHAWVRTASARLLGQLFSAVPSARPQDVYPDSSPLVGLDLKDIAGKLCMQLRSPHLDSPLSLQIVKNLFYIGKCFCAVATPVSGEGAGAEDGDESDEDEEEREMEDEETKRQDNPLAWLFSKLSYQARSAHIARRNRASSSDNWHYQPSAILRWFAAMASYMEADQLELFLVHILSPLYRITDDDTIRDPHMDELKTTATELQELVQQKVGTTKFASTYNKIRQSVLEVQRERRTARITKATINPQAAAKRKIQRTASKKEGRKRKNSTFADNKGRLKRQRDI</sequence>
<protein>
    <submittedName>
        <fullName evidence="1">Uncharacterized protein</fullName>
    </submittedName>
</protein>
<proteinExistence type="predicted"/>
<reference evidence="1" key="1">
    <citation type="submission" date="2021-03" db="EMBL/GenBank/DDBJ databases">
        <authorList>
            <consortium name="DOE Joint Genome Institute"/>
            <person name="Ahrendt S."/>
            <person name="Looney B.P."/>
            <person name="Miyauchi S."/>
            <person name="Morin E."/>
            <person name="Drula E."/>
            <person name="Courty P.E."/>
            <person name="Chicoki N."/>
            <person name="Fauchery L."/>
            <person name="Kohler A."/>
            <person name="Kuo A."/>
            <person name="Labutti K."/>
            <person name="Pangilinan J."/>
            <person name="Lipzen A."/>
            <person name="Riley R."/>
            <person name="Andreopoulos W."/>
            <person name="He G."/>
            <person name="Johnson J."/>
            <person name="Barry K.W."/>
            <person name="Grigoriev I.V."/>
            <person name="Nagy L."/>
            <person name="Hibbett D."/>
            <person name="Henrissat B."/>
            <person name="Matheny P.B."/>
            <person name="Labbe J."/>
            <person name="Martin F."/>
        </authorList>
    </citation>
    <scope>NUCLEOTIDE SEQUENCE</scope>
    <source>
        <strain evidence="1">HHB10654</strain>
    </source>
</reference>
<evidence type="ECO:0000313" key="2">
    <source>
        <dbReference type="Proteomes" id="UP000814140"/>
    </source>
</evidence>
<dbReference type="Proteomes" id="UP000814140">
    <property type="component" value="Unassembled WGS sequence"/>
</dbReference>
<evidence type="ECO:0000313" key="1">
    <source>
        <dbReference type="EMBL" id="KAI0060580.1"/>
    </source>
</evidence>
<comment type="caution">
    <text evidence="1">The sequence shown here is derived from an EMBL/GenBank/DDBJ whole genome shotgun (WGS) entry which is preliminary data.</text>
</comment>
<organism evidence="1 2">
    <name type="scientific">Artomyces pyxidatus</name>
    <dbReference type="NCBI Taxonomy" id="48021"/>
    <lineage>
        <taxon>Eukaryota</taxon>
        <taxon>Fungi</taxon>
        <taxon>Dikarya</taxon>
        <taxon>Basidiomycota</taxon>
        <taxon>Agaricomycotina</taxon>
        <taxon>Agaricomycetes</taxon>
        <taxon>Russulales</taxon>
        <taxon>Auriscalpiaceae</taxon>
        <taxon>Artomyces</taxon>
    </lineage>
</organism>
<keyword evidence="2" id="KW-1185">Reference proteome</keyword>
<gene>
    <name evidence="1" type="ORF">BV25DRAFT_946008</name>
</gene>
<accession>A0ACB8SWR1</accession>
<name>A0ACB8SWR1_9AGAM</name>
<dbReference type="EMBL" id="MU277218">
    <property type="protein sequence ID" value="KAI0060580.1"/>
    <property type="molecule type" value="Genomic_DNA"/>
</dbReference>
<reference evidence="1" key="2">
    <citation type="journal article" date="2022" name="New Phytol.">
        <title>Evolutionary transition to the ectomycorrhizal habit in the genomes of a hyperdiverse lineage of mushroom-forming fungi.</title>
        <authorList>
            <person name="Looney B."/>
            <person name="Miyauchi S."/>
            <person name="Morin E."/>
            <person name="Drula E."/>
            <person name="Courty P.E."/>
            <person name="Kohler A."/>
            <person name="Kuo A."/>
            <person name="LaButti K."/>
            <person name="Pangilinan J."/>
            <person name="Lipzen A."/>
            <person name="Riley R."/>
            <person name="Andreopoulos W."/>
            <person name="He G."/>
            <person name="Johnson J."/>
            <person name="Nolan M."/>
            <person name="Tritt A."/>
            <person name="Barry K.W."/>
            <person name="Grigoriev I.V."/>
            <person name="Nagy L.G."/>
            <person name="Hibbett D."/>
            <person name="Henrissat B."/>
            <person name="Matheny P.B."/>
            <person name="Labbe J."/>
            <person name="Martin F.M."/>
        </authorList>
    </citation>
    <scope>NUCLEOTIDE SEQUENCE</scope>
    <source>
        <strain evidence="1">HHB10654</strain>
    </source>
</reference>